<reference evidence="2 3" key="1">
    <citation type="submission" date="2015-02" db="EMBL/GenBank/DDBJ databases">
        <title>Improved understanding of the partial-nitritation anammox process through 23 genomes representing the majority of the microbial community.</title>
        <authorList>
            <person name="Speth D.R."/>
            <person name="In T Zandt M."/>
            <person name="Guerrero Cruz S."/>
            <person name="Jetten M.S."/>
            <person name="Dutilh B.E."/>
        </authorList>
    </citation>
    <scope>NUCLEOTIDE SEQUENCE [LARGE SCALE GENOMIC DNA]</scope>
    <source>
        <strain evidence="2">OLB21</strain>
    </source>
</reference>
<dbReference type="Proteomes" id="UP000070449">
    <property type="component" value="Unassembled WGS sequence"/>
</dbReference>
<dbReference type="PROSITE" id="PS51061">
    <property type="entry name" value="R3H"/>
    <property type="match status" value="1"/>
</dbReference>
<evidence type="ECO:0000313" key="3">
    <source>
        <dbReference type="Proteomes" id="UP000070449"/>
    </source>
</evidence>
<dbReference type="AlphaFoldDB" id="A0A136KJZ5"/>
<sequence>MKDEQILSTAKSLAEDFLTQLGLDAEVKVSFGDDDNGRNVTYVNIQFLGDNLNELIGHHGKNLESIQVILGLMLSKELQVEDDIRILLEVNDYKESRERYLKSYALRAADQVKESGQEMELPPMKPSERRVVHMCLKQEEGIVTESVGEGEDRRIIIKKAA</sequence>
<proteinExistence type="predicted"/>
<name>A0A136KJZ5_9BACT</name>
<protein>
    <submittedName>
        <fullName evidence="2">R3H domain protein</fullName>
    </submittedName>
</protein>
<dbReference type="InterPro" id="IPR034079">
    <property type="entry name" value="R3H_KhpB"/>
</dbReference>
<dbReference type="Gene3D" id="3.30.300.20">
    <property type="match status" value="1"/>
</dbReference>
<dbReference type="InterPro" id="IPR039247">
    <property type="entry name" value="KhpB"/>
</dbReference>
<dbReference type="PANTHER" id="PTHR35800:SF1">
    <property type="entry name" value="RNA-BINDING PROTEIN KHPB"/>
    <property type="match status" value="1"/>
</dbReference>
<dbReference type="Pfam" id="PF01424">
    <property type="entry name" value="R3H"/>
    <property type="match status" value="1"/>
</dbReference>
<organism evidence="2 3">
    <name type="scientific">candidate division WS6 bacterium OLB21</name>
    <dbReference type="NCBI Taxonomy" id="1617427"/>
    <lineage>
        <taxon>Bacteria</taxon>
        <taxon>Candidatus Dojkabacteria</taxon>
    </lineage>
</organism>
<gene>
    <name evidence="2" type="ORF">UZ20_WS6002000320</name>
</gene>
<evidence type="ECO:0000259" key="1">
    <source>
        <dbReference type="PROSITE" id="PS51061"/>
    </source>
</evidence>
<dbReference type="GO" id="GO:0003723">
    <property type="term" value="F:RNA binding"/>
    <property type="evidence" value="ECO:0007669"/>
    <property type="project" value="InterPro"/>
</dbReference>
<accession>A0A136KJZ5</accession>
<dbReference type="PANTHER" id="PTHR35800">
    <property type="entry name" value="PROTEIN JAG"/>
    <property type="match status" value="1"/>
</dbReference>
<dbReference type="InterPro" id="IPR036867">
    <property type="entry name" value="R3H_dom_sf"/>
</dbReference>
<dbReference type="InterPro" id="IPR038008">
    <property type="entry name" value="Jag_KH"/>
</dbReference>
<dbReference type="SUPFAM" id="SSF82708">
    <property type="entry name" value="R3H domain"/>
    <property type="match status" value="1"/>
</dbReference>
<dbReference type="SMART" id="SM00393">
    <property type="entry name" value="R3H"/>
    <property type="match status" value="1"/>
</dbReference>
<dbReference type="CDD" id="cd02644">
    <property type="entry name" value="R3H_jag"/>
    <property type="match status" value="1"/>
</dbReference>
<feature type="domain" description="R3H" evidence="1">
    <location>
        <begin position="95"/>
        <end position="161"/>
    </location>
</feature>
<dbReference type="STRING" id="1617427.UZ20_WS6002000320"/>
<evidence type="ECO:0000313" key="2">
    <source>
        <dbReference type="EMBL" id="KXK09752.1"/>
    </source>
</evidence>
<dbReference type="InterPro" id="IPR015946">
    <property type="entry name" value="KH_dom-like_a/b"/>
</dbReference>
<comment type="caution">
    <text evidence="2">The sequence shown here is derived from an EMBL/GenBank/DDBJ whole genome shotgun (WGS) entry which is preliminary data.</text>
</comment>
<dbReference type="EMBL" id="JYPD01000012">
    <property type="protein sequence ID" value="KXK09752.1"/>
    <property type="molecule type" value="Genomic_DNA"/>
</dbReference>
<dbReference type="CDD" id="cd02414">
    <property type="entry name" value="KH-II_Jag"/>
    <property type="match status" value="1"/>
</dbReference>
<dbReference type="InterPro" id="IPR001374">
    <property type="entry name" value="R3H_dom"/>
</dbReference>
<dbReference type="Gene3D" id="3.30.1370.50">
    <property type="entry name" value="R3H-like domain"/>
    <property type="match status" value="1"/>
</dbReference>